<evidence type="ECO:0000259" key="1">
    <source>
        <dbReference type="PROSITE" id="PS51782"/>
    </source>
</evidence>
<dbReference type="Pfam" id="PF12673">
    <property type="entry name" value="SipL"/>
    <property type="match status" value="2"/>
</dbReference>
<accession>A0A391P230</accession>
<dbReference type="Gene3D" id="3.10.350.10">
    <property type="entry name" value="LysM domain"/>
    <property type="match status" value="1"/>
</dbReference>
<comment type="caution">
    <text evidence="2">The sequence shown here is derived from an EMBL/GenBank/DDBJ whole genome shotgun (WGS) entry which is preliminary data.</text>
</comment>
<feature type="domain" description="LysM" evidence="1">
    <location>
        <begin position="471"/>
        <end position="514"/>
    </location>
</feature>
<name>A0A391P230_9FIRM</name>
<dbReference type="SUPFAM" id="SSF54106">
    <property type="entry name" value="LysM domain"/>
    <property type="match status" value="1"/>
</dbReference>
<evidence type="ECO:0000313" key="3">
    <source>
        <dbReference type="Proteomes" id="UP000265643"/>
    </source>
</evidence>
<dbReference type="RefSeq" id="WP_117888626.1">
    <property type="nucleotide sequence ID" value="NZ_BHGK01000001.1"/>
</dbReference>
<keyword evidence="3" id="KW-1185">Reference proteome</keyword>
<dbReference type="PROSITE" id="PS51782">
    <property type="entry name" value="LYSM"/>
    <property type="match status" value="1"/>
</dbReference>
<dbReference type="EMBL" id="BHGK01000001">
    <property type="protein sequence ID" value="GCA67397.1"/>
    <property type="molecule type" value="Genomic_DNA"/>
</dbReference>
<evidence type="ECO:0000313" key="2">
    <source>
        <dbReference type="EMBL" id="GCA67397.1"/>
    </source>
</evidence>
<dbReference type="InterPro" id="IPR024300">
    <property type="entry name" value="SipL_SPOCS_dom"/>
</dbReference>
<sequence length="515" mass="59522">MELETRRIRGLEMKKTVVDQFYIDEEFNVPDSKEDVRRILLGKGEVRIEDTSRAEAYVKVSGKIFYRIVYLPDHAEPLPAFLEGSLPFEEMIYLEEEGEEGQELQQIRVSRLEFTPGLIHSRKLSLRVMVELQVFRDLMKEEELTVGVPEDQNLCCKKKAGSVLELKVSQKDRYRIKEEMKLPKTKENIGQILYGDVDCRSLSIRILEEELQLKGELSVFCLYLSEEGKTDWSEQRVPYEGKVEVSGAKEGMIDQISSELRDVSLEVRMDEDGEMRVVGVEGTLFLQICLYEETKMELVEDVYAPGMYCETKTTDGIYEQLLIRNQLQYKLEEELLLPELGEGTLQICHGDGSIQMEQTKVMEEGIYIEGILYLNFLYLKAEDEMPFASWSGMVPFSYLLECPKQEEELCYHISPGVEQISFGLLGGQNVEVKAVLSFDALIRTRTQQKVLREVDLTPFTREEMERRPGIVGYIVKEGDTLWDLAKRYQTTEEKIKAVNGMEREELEKGEKLILY</sequence>
<dbReference type="Proteomes" id="UP000265643">
    <property type="component" value="Unassembled WGS sequence"/>
</dbReference>
<dbReference type="AlphaFoldDB" id="A0A391P230"/>
<dbReference type="InterPro" id="IPR018392">
    <property type="entry name" value="LysM"/>
</dbReference>
<gene>
    <name evidence="2" type="ORF">KGMB01110_18330</name>
</gene>
<protein>
    <submittedName>
        <fullName evidence="2">Peptidase M23</fullName>
    </submittedName>
</protein>
<dbReference type="Pfam" id="PF01476">
    <property type="entry name" value="LysM"/>
    <property type="match status" value="1"/>
</dbReference>
<dbReference type="SMART" id="SM00257">
    <property type="entry name" value="LysM"/>
    <property type="match status" value="1"/>
</dbReference>
<dbReference type="CDD" id="cd00118">
    <property type="entry name" value="LysM"/>
    <property type="match status" value="1"/>
</dbReference>
<dbReference type="InterPro" id="IPR036779">
    <property type="entry name" value="LysM_dom_sf"/>
</dbReference>
<reference evidence="3" key="1">
    <citation type="submission" date="2018-09" db="EMBL/GenBank/DDBJ databases">
        <title>Draft Genome Sequence of Mediterraneibacter sp. KCTC 15684.</title>
        <authorList>
            <person name="Kim J.S."/>
            <person name="Han K.I."/>
            <person name="Suh M.K."/>
            <person name="Lee K.C."/>
            <person name="Eom M.K."/>
            <person name="Lee J.H."/>
            <person name="Park S.H."/>
            <person name="Kang S.W."/>
            <person name="Park J.E."/>
            <person name="Oh B.S."/>
            <person name="Yu S.Y."/>
            <person name="Choi S.H."/>
            <person name="Lee D.H."/>
            <person name="Yoon H."/>
            <person name="Kim B."/>
            <person name="Yang S.J."/>
            <person name="Lee J.S."/>
        </authorList>
    </citation>
    <scope>NUCLEOTIDE SEQUENCE [LARGE SCALE GENOMIC DNA]</scope>
    <source>
        <strain evidence="3">KCTC 15684</strain>
    </source>
</reference>
<organism evidence="2 3">
    <name type="scientific">Mediterraneibacter butyricigenes</name>
    <dbReference type="NCBI Taxonomy" id="2316025"/>
    <lineage>
        <taxon>Bacteria</taxon>
        <taxon>Bacillati</taxon>
        <taxon>Bacillota</taxon>
        <taxon>Clostridia</taxon>
        <taxon>Lachnospirales</taxon>
        <taxon>Lachnospiraceae</taxon>
        <taxon>Mediterraneibacter</taxon>
    </lineage>
</organism>
<proteinExistence type="predicted"/>